<keyword evidence="2" id="KW-0964">Secreted</keyword>
<proteinExistence type="predicted"/>
<dbReference type="AlphaFoldDB" id="V8ASR3"/>
<evidence type="ECO:0000313" key="10">
    <source>
        <dbReference type="Proteomes" id="UP000018692"/>
    </source>
</evidence>
<evidence type="ECO:0000256" key="4">
    <source>
        <dbReference type="ARBA" id="ARBA00023088"/>
    </source>
</evidence>
<accession>V8ASR3</accession>
<evidence type="ECO:0000256" key="1">
    <source>
        <dbReference type="ARBA" id="ARBA00022512"/>
    </source>
</evidence>
<dbReference type="Proteomes" id="UP000018692">
    <property type="component" value="Unassembled WGS sequence"/>
</dbReference>
<dbReference type="EMBL" id="AVFE01000003">
    <property type="protein sequence ID" value="ETD05607.1"/>
    <property type="molecule type" value="Genomic_DNA"/>
</dbReference>
<gene>
    <name evidence="9" type="ORF">N568_0101575</name>
</gene>
<protein>
    <recommendedName>
        <fullName evidence="8">Gram-positive cocci surface proteins LPxTG domain-containing protein</fullName>
    </recommendedName>
</protein>
<feature type="signal peptide" evidence="7">
    <location>
        <begin position="1"/>
        <end position="27"/>
    </location>
</feature>
<evidence type="ECO:0000256" key="3">
    <source>
        <dbReference type="ARBA" id="ARBA00022729"/>
    </source>
</evidence>
<dbReference type="PROSITE" id="PS50847">
    <property type="entry name" value="GRAM_POS_ANCHORING"/>
    <property type="match status" value="1"/>
</dbReference>
<feature type="region of interest" description="Disordered" evidence="5">
    <location>
        <begin position="40"/>
        <end position="66"/>
    </location>
</feature>
<feature type="domain" description="Gram-positive cocci surface proteins LPxTG" evidence="8">
    <location>
        <begin position="59"/>
        <end position="96"/>
    </location>
</feature>
<keyword evidence="3 7" id="KW-0732">Signal</keyword>
<keyword evidence="4" id="KW-0572">Peptidoglycan-anchor</keyword>
<comment type="caution">
    <text evidence="9">The sequence shown here is derived from an EMBL/GenBank/DDBJ whole genome shotgun (WGS) entry which is preliminary data.</text>
</comment>
<name>V8ASR3_9LACT</name>
<reference evidence="9 10" key="1">
    <citation type="submission" date="2013-07" db="EMBL/GenBank/DDBJ databases">
        <title>Isolation of Lactococcus garvieae strain TRF1 from the fecal material of a timber rattlesnake.</title>
        <authorList>
            <person name="McLaughlin R.W."/>
            <person name="Cochran P.A."/>
            <person name="Dowd S.E."/>
        </authorList>
    </citation>
    <scope>NUCLEOTIDE SEQUENCE [LARGE SCALE GENOMIC DNA]</scope>
    <source>
        <strain evidence="9 10">TRF1</strain>
    </source>
</reference>
<dbReference type="Pfam" id="PF00746">
    <property type="entry name" value="Gram_pos_anchor"/>
    <property type="match status" value="1"/>
</dbReference>
<keyword evidence="1" id="KW-0134">Cell wall</keyword>
<keyword evidence="6" id="KW-0812">Transmembrane</keyword>
<organism evidence="9 10">
    <name type="scientific">Lactococcus garvieae TRF1</name>
    <dbReference type="NCBI Taxonomy" id="1380772"/>
    <lineage>
        <taxon>Bacteria</taxon>
        <taxon>Bacillati</taxon>
        <taxon>Bacillota</taxon>
        <taxon>Bacilli</taxon>
        <taxon>Lactobacillales</taxon>
        <taxon>Streptococcaceae</taxon>
        <taxon>Lactococcus</taxon>
    </lineage>
</organism>
<evidence type="ECO:0000256" key="2">
    <source>
        <dbReference type="ARBA" id="ARBA00022525"/>
    </source>
</evidence>
<evidence type="ECO:0000256" key="6">
    <source>
        <dbReference type="SAM" id="Phobius"/>
    </source>
</evidence>
<evidence type="ECO:0000259" key="8">
    <source>
        <dbReference type="PROSITE" id="PS50847"/>
    </source>
</evidence>
<evidence type="ECO:0000256" key="7">
    <source>
        <dbReference type="SAM" id="SignalP"/>
    </source>
</evidence>
<feature type="chain" id="PRO_5004766448" description="Gram-positive cocci surface proteins LPxTG domain-containing protein" evidence="7">
    <location>
        <begin position="28"/>
        <end position="96"/>
    </location>
</feature>
<evidence type="ECO:0000256" key="5">
    <source>
        <dbReference type="SAM" id="MobiDB-lite"/>
    </source>
</evidence>
<dbReference type="InterPro" id="IPR019931">
    <property type="entry name" value="LPXTG_anchor"/>
</dbReference>
<feature type="transmembrane region" description="Helical" evidence="6">
    <location>
        <begin position="68"/>
        <end position="87"/>
    </location>
</feature>
<feature type="compositionally biased region" description="Basic and acidic residues" evidence="5">
    <location>
        <begin position="46"/>
        <end position="60"/>
    </location>
</feature>
<keyword evidence="6" id="KW-0472">Membrane</keyword>
<evidence type="ECO:0000313" key="9">
    <source>
        <dbReference type="EMBL" id="ETD05607.1"/>
    </source>
</evidence>
<keyword evidence="6" id="KW-1133">Transmembrane helix</keyword>
<sequence length="96" mass="10599">MMKKVLLYSACIGILVSVYFSPQVVQADRVQSTVTGTLIAPQSSSSDREKKSSQKSERLPKTGQESSLSFSILGLSFILIGVGTWYFKRRGKDNHV</sequence>
<dbReference type="NCBIfam" id="TIGR01167">
    <property type="entry name" value="LPXTG_anchor"/>
    <property type="match status" value="1"/>
</dbReference>